<sequence length="352" mass="40317">MAPEATDANGVLFESDTATPDLGLKKTSVQIADDTPWAYDWQHVIQVPFLYVFGLYGGYLFLVAAKWQTGLFTCLLHLMGSLGVTAGAHRLWAHKAYKANLPLKLILLLFQTLSMQYSVINWVRDHRMHHKYVDTDADPHNATRGLFFSHVGWLMVQKHPEYERKSKLLAMNDIEGDPMLRFQQKYYITLLLLVNFVLPTLIPVYMWNESSINAFFVAAVFRLLVTYNMTALVNSAAHKWGHKPYDKNMLASENSLLSLAFVGEGFHNYHHTFPWDYKAAELGSSIYNLSTMFIDFFAKIGWAYDMKTVSDELIQKRVERTGDGSHNLWGWGDKDQSKEEVDAAIRIHPKDD</sequence>
<comment type="similarity">
    <text evidence="2 13">Belongs to the fatty acid desaturase type 1 family.</text>
</comment>
<keyword evidence="5" id="KW-0479">Metal-binding</keyword>
<evidence type="ECO:0000256" key="8">
    <source>
        <dbReference type="ARBA" id="ARBA00023002"/>
    </source>
</evidence>
<comment type="domain">
    <text evidence="13">The histidine box domains are involved in binding the catalytic metal ions.</text>
</comment>
<keyword evidence="9" id="KW-0408">Iron</keyword>
<dbReference type="GO" id="GO:0005789">
    <property type="term" value="C:endoplasmic reticulum membrane"/>
    <property type="evidence" value="ECO:0007669"/>
    <property type="project" value="TreeGrafter"/>
</dbReference>
<comment type="subcellular location">
    <subcellularLocation>
        <location evidence="1">Membrane</location>
        <topology evidence="1">Multi-pass membrane protein</topology>
    </subcellularLocation>
</comment>
<dbReference type="Pfam" id="PF00487">
    <property type="entry name" value="FA_desaturase"/>
    <property type="match status" value="1"/>
</dbReference>
<name>A0A0M3L9L8_CYDPO</name>
<evidence type="ECO:0000256" key="14">
    <source>
        <dbReference type="SAM" id="Phobius"/>
    </source>
</evidence>
<proteinExistence type="evidence at transcript level"/>
<feature type="transmembrane region" description="Helical" evidence="14">
    <location>
        <begin position="212"/>
        <end position="233"/>
    </location>
</feature>
<protein>
    <submittedName>
        <fullName evidence="16">Desaturase</fullName>
    </submittedName>
</protein>
<keyword evidence="3 13" id="KW-0444">Lipid biosynthesis</keyword>
<dbReference type="PANTHER" id="PTHR11351:SF31">
    <property type="entry name" value="DESATURASE 1, ISOFORM A-RELATED"/>
    <property type="match status" value="1"/>
</dbReference>
<dbReference type="GO" id="GO:0004768">
    <property type="term" value="F:stearoyl-CoA 9-desaturase activity"/>
    <property type="evidence" value="ECO:0007669"/>
    <property type="project" value="TreeGrafter"/>
</dbReference>
<feature type="transmembrane region" description="Helical" evidence="14">
    <location>
        <begin position="105"/>
        <end position="123"/>
    </location>
</feature>
<reference evidence="16" key="1">
    <citation type="submission" date="2014-08" db="EMBL/GenBank/DDBJ databases">
        <title>Desaturase orthologues with different specificity, Delta9 and Delta10 respectively, account for differences in sex pheromone biosynthesis between the two tortricid moths Cydia pomonella and Grapholita molesta.</title>
        <authorList>
            <person name="Ding B.-J."/>
            <person name="Loefstedt C."/>
        </authorList>
    </citation>
    <scope>NUCLEOTIDE SEQUENCE</scope>
    <source>
        <strain evidence="16">13826</strain>
        <tissue evidence="16">Pheromone gland</tissue>
    </source>
</reference>
<dbReference type="GO" id="GO:0006636">
    <property type="term" value="P:unsaturated fatty acid biosynthetic process"/>
    <property type="evidence" value="ECO:0007669"/>
    <property type="project" value="TreeGrafter"/>
</dbReference>
<dbReference type="EMBL" id="KM366795">
    <property type="protein sequence ID" value="AIM40225.1"/>
    <property type="molecule type" value="mRNA"/>
</dbReference>
<evidence type="ECO:0000256" key="13">
    <source>
        <dbReference type="RuleBase" id="RU000581"/>
    </source>
</evidence>
<feature type="transmembrane region" description="Helical" evidence="14">
    <location>
        <begin position="71"/>
        <end position="93"/>
    </location>
</feature>
<dbReference type="GO" id="GO:0005506">
    <property type="term" value="F:iron ion binding"/>
    <property type="evidence" value="ECO:0007669"/>
    <property type="project" value="TreeGrafter"/>
</dbReference>
<keyword evidence="12 13" id="KW-0275">Fatty acid biosynthesis</keyword>
<dbReference type="PRINTS" id="PR00075">
    <property type="entry name" value="FACDDSATRASE"/>
</dbReference>
<evidence type="ECO:0000256" key="1">
    <source>
        <dbReference type="ARBA" id="ARBA00004141"/>
    </source>
</evidence>
<keyword evidence="11 14" id="KW-0472">Membrane</keyword>
<dbReference type="AlphaFoldDB" id="A0A0M3L9L8"/>
<organism evidence="16">
    <name type="scientific">Cydia pomonella</name>
    <name type="common">Codling moth</name>
    <dbReference type="NCBI Taxonomy" id="82600"/>
    <lineage>
        <taxon>Eukaryota</taxon>
        <taxon>Metazoa</taxon>
        <taxon>Ecdysozoa</taxon>
        <taxon>Arthropoda</taxon>
        <taxon>Hexapoda</taxon>
        <taxon>Insecta</taxon>
        <taxon>Pterygota</taxon>
        <taxon>Neoptera</taxon>
        <taxon>Endopterygota</taxon>
        <taxon>Lepidoptera</taxon>
        <taxon>Glossata</taxon>
        <taxon>Ditrysia</taxon>
        <taxon>Tortricoidea</taxon>
        <taxon>Tortricidae</taxon>
        <taxon>Olethreutinae</taxon>
        <taxon>Grapholitini</taxon>
        <taxon>Cydia</taxon>
    </lineage>
</organism>
<evidence type="ECO:0000256" key="6">
    <source>
        <dbReference type="ARBA" id="ARBA00022832"/>
    </source>
</evidence>
<evidence type="ECO:0000256" key="12">
    <source>
        <dbReference type="ARBA" id="ARBA00023160"/>
    </source>
</evidence>
<keyword evidence="6" id="KW-0276">Fatty acid metabolism</keyword>
<dbReference type="InterPro" id="IPR005804">
    <property type="entry name" value="FA_desaturase_dom"/>
</dbReference>
<accession>A0A0M3L9L8</accession>
<feature type="transmembrane region" description="Helical" evidence="14">
    <location>
        <begin position="44"/>
        <end position="64"/>
    </location>
</feature>
<evidence type="ECO:0000256" key="2">
    <source>
        <dbReference type="ARBA" id="ARBA00009295"/>
    </source>
</evidence>
<dbReference type="CDD" id="cd03505">
    <property type="entry name" value="Delta9-FADS-like"/>
    <property type="match status" value="1"/>
</dbReference>
<evidence type="ECO:0000259" key="15">
    <source>
        <dbReference type="Pfam" id="PF00487"/>
    </source>
</evidence>
<evidence type="ECO:0000256" key="11">
    <source>
        <dbReference type="ARBA" id="ARBA00023136"/>
    </source>
</evidence>
<keyword evidence="4 13" id="KW-0812">Transmembrane</keyword>
<dbReference type="PROSITE" id="PS00476">
    <property type="entry name" value="FATTY_ACID_DESATUR_1"/>
    <property type="match status" value="1"/>
</dbReference>
<dbReference type="PANTHER" id="PTHR11351">
    <property type="entry name" value="ACYL-COA DESATURASE"/>
    <property type="match status" value="1"/>
</dbReference>
<keyword evidence="7 14" id="KW-1133">Transmembrane helix</keyword>
<evidence type="ECO:0000256" key="10">
    <source>
        <dbReference type="ARBA" id="ARBA00023098"/>
    </source>
</evidence>
<evidence type="ECO:0000256" key="3">
    <source>
        <dbReference type="ARBA" id="ARBA00022516"/>
    </source>
</evidence>
<evidence type="ECO:0000256" key="4">
    <source>
        <dbReference type="ARBA" id="ARBA00022692"/>
    </source>
</evidence>
<evidence type="ECO:0000256" key="5">
    <source>
        <dbReference type="ARBA" id="ARBA00022723"/>
    </source>
</evidence>
<comment type="cofactor">
    <cofactor evidence="13">
        <name>Fe(2+)</name>
        <dbReference type="ChEBI" id="CHEBI:29033"/>
    </cofactor>
</comment>
<dbReference type="InterPro" id="IPR015876">
    <property type="entry name" value="Acyl-CoA_DS"/>
</dbReference>
<keyword evidence="10" id="KW-0443">Lipid metabolism</keyword>
<feature type="domain" description="Fatty acid desaturase" evidence="15">
    <location>
        <begin position="66"/>
        <end position="274"/>
    </location>
</feature>
<dbReference type="InterPro" id="IPR001522">
    <property type="entry name" value="FADS-1_CS"/>
</dbReference>
<feature type="transmembrane region" description="Helical" evidence="14">
    <location>
        <begin position="186"/>
        <end position="206"/>
    </location>
</feature>
<evidence type="ECO:0000256" key="7">
    <source>
        <dbReference type="ARBA" id="ARBA00022989"/>
    </source>
</evidence>
<evidence type="ECO:0000256" key="9">
    <source>
        <dbReference type="ARBA" id="ARBA00023004"/>
    </source>
</evidence>
<evidence type="ECO:0000313" key="16">
    <source>
        <dbReference type="EMBL" id="AIM40225.1"/>
    </source>
</evidence>
<keyword evidence="8 13" id="KW-0560">Oxidoreductase</keyword>